<dbReference type="Gene3D" id="2.160.20.120">
    <property type="match status" value="1"/>
</dbReference>
<dbReference type="Pfam" id="PF13349">
    <property type="entry name" value="DUF4097"/>
    <property type="match status" value="1"/>
</dbReference>
<dbReference type="RefSeq" id="WP_242830251.1">
    <property type="nucleotide sequence ID" value="NZ_CP102290.1"/>
</dbReference>
<sequence>MSSLTGCSQDKPVKLTNELRFSLEKISDLKISYDDEEVIFFPSDENTLVIKEYMTTPKDNYYAKVKQNHSSIHISEGAKPIFKDNFYRYIEIYLPASYQHALTVTTSDGDIDMSGIDLHVSVLRIDSTSGTMQIDSAKAEKIYLSSTSGTLKLGIVNGDTIRVETTSGEVICEEVNGYVTYATTSGNAQFSSAIGSGSYKVNNSGTLSAAYTQVQGNLTLFNKNGDIKLTLPKKLEFGFEAAAKNGTILTSFQDQLRTEGDTVRGTVGNSPDVTVRAETKNGNIEVTQ</sequence>
<proteinExistence type="predicted"/>
<feature type="domain" description="DUF4097" evidence="1">
    <location>
        <begin position="27"/>
        <end position="286"/>
    </location>
</feature>
<organism evidence="2 3">
    <name type="scientific">Ruminococcus gauvreauii</name>
    <dbReference type="NCBI Taxonomy" id="438033"/>
    <lineage>
        <taxon>Bacteria</taxon>
        <taxon>Bacillati</taxon>
        <taxon>Bacillota</taxon>
        <taxon>Clostridia</taxon>
        <taxon>Eubacteriales</taxon>
        <taxon>Oscillospiraceae</taxon>
        <taxon>Ruminococcus</taxon>
    </lineage>
</organism>
<evidence type="ECO:0000313" key="3">
    <source>
        <dbReference type="Proteomes" id="UP001060164"/>
    </source>
</evidence>
<dbReference type="InterPro" id="IPR025164">
    <property type="entry name" value="Toastrack_DUF4097"/>
</dbReference>
<accession>A0ABY5VM27</accession>
<keyword evidence="3" id="KW-1185">Reference proteome</keyword>
<protein>
    <submittedName>
        <fullName evidence="2">DUF4097 domain-containing protein</fullName>
    </submittedName>
</protein>
<evidence type="ECO:0000259" key="1">
    <source>
        <dbReference type="Pfam" id="PF13349"/>
    </source>
</evidence>
<dbReference type="Proteomes" id="UP001060164">
    <property type="component" value="Chromosome"/>
</dbReference>
<dbReference type="EMBL" id="CP102290">
    <property type="protein sequence ID" value="UWP61332.1"/>
    <property type="molecule type" value="Genomic_DNA"/>
</dbReference>
<reference evidence="2" key="1">
    <citation type="journal article" date="2022" name="Cell">
        <title>Design, construction, and in vivo augmentation of a complex gut microbiome.</title>
        <authorList>
            <person name="Cheng A.G."/>
            <person name="Ho P.Y."/>
            <person name="Aranda-Diaz A."/>
            <person name="Jain S."/>
            <person name="Yu F.B."/>
            <person name="Meng X."/>
            <person name="Wang M."/>
            <person name="Iakiviak M."/>
            <person name="Nagashima K."/>
            <person name="Zhao A."/>
            <person name="Murugkar P."/>
            <person name="Patil A."/>
            <person name="Atabakhsh K."/>
            <person name="Weakley A."/>
            <person name="Yan J."/>
            <person name="Brumbaugh A.R."/>
            <person name="Higginbottom S."/>
            <person name="Dimas A."/>
            <person name="Shiver A.L."/>
            <person name="Deutschbauer A."/>
            <person name="Neff N."/>
            <person name="Sonnenburg J.L."/>
            <person name="Huang K.C."/>
            <person name="Fischbach M.A."/>
        </authorList>
    </citation>
    <scope>NUCLEOTIDE SEQUENCE</scope>
    <source>
        <strain evidence="2">DSM 19829</strain>
    </source>
</reference>
<name>A0ABY5VM27_9FIRM</name>
<evidence type="ECO:0000313" key="2">
    <source>
        <dbReference type="EMBL" id="UWP61332.1"/>
    </source>
</evidence>
<gene>
    <name evidence="2" type="ORF">NQ502_01850</name>
</gene>